<reference evidence="1" key="1">
    <citation type="submission" date="2023-02" db="EMBL/GenBank/DDBJ databases">
        <title>Mating type loci evolution in Malassezia.</title>
        <authorList>
            <person name="Coelho M.A."/>
        </authorList>
    </citation>
    <scope>NUCLEOTIDE SEQUENCE</scope>
    <source>
        <strain evidence="1">CBS 14136</strain>
    </source>
</reference>
<dbReference type="AlphaFoldDB" id="A0AAF0F7I6"/>
<name>A0AAF0F7I6_9BASI</name>
<dbReference type="SUPFAM" id="SSF51197">
    <property type="entry name" value="Clavaminate synthase-like"/>
    <property type="match status" value="1"/>
</dbReference>
<dbReference type="GO" id="GO:0005737">
    <property type="term" value="C:cytoplasm"/>
    <property type="evidence" value="ECO:0007669"/>
    <property type="project" value="TreeGrafter"/>
</dbReference>
<dbReference type="InterPro" id="IPR050910">
    <property type="entry name" value="JMJD6_ArgDemeth/LysHydrox"/>
</dbReference>
<dbReference type="GO" id="GO:0005634">
    <property type="term" value="C:nucleus"/>
    <property type="evidence" value="ECO:0007669"/>
    <property type="project" value="TreeGrafter"/>
</dbReference>
<keyword evidence="2" id="KW-1185">Reference proteome</keyword>
<dbReference type="PANTHER" id="PTHR12480">
    <property type="entry name" value="ARGININE DEMETHYLASE AND LYSYL-HYDROXYLASE JMJD"/>
    <property type="match status" value="1"/>
</dbReference>
<protein>
    <recommendedName>
        <fullName evidence="3">JmjC domain-containing protein</fullName>
    </recommendedName>
</protein>
<dbReference type="GO" id="GO:0043565">
    <property type="term" value="F:sequence-specific DNA binding"/>
    <property type="evidence" value="ECO:0007669"/>
    <property type="project" value="TreeGrafter"/>
</dbReference>
<dbReference type="Gene3D" id="2.60.120.650">
    <property type="entry name" value="Cupin"/>
    <property type="match status" value="1"/>
</dbReference>
<dbReference type="GO" id="GO:0016706">
    <property type="term" value="F:2-oxoglutarate-dependent dioxygenase activity"/>
    <property type="evidence" value="ECO:0007669"/>
    <property type="project" value="TreeGrafter"/>
</dbReference>
<gene>
    <name evidence="1" type="ORF">MPSI1_000699</name>
</gene>
<evidence type="ECO:0008006" key="3">
    <source>
        <dbReference type="Google" id="ProtNLM"/>
    </source>
</evidence>
<dbReference type="EMBL" id="CP118375">
    <property type="protein sequence ID" value="WFD42062.1"/>
    <property type="molecule type" value="Genomic_DNA"/>
</dbReference>
<organism evidence="1 2">
    <name type="scientific">Malassezia psittaci</name>
    <dbReference type="NCBI Taxonomy" id="1821823"/>
    <lineage>
        <taxon>Eukaryota</taxon>
        <taxon>Fungi</taxon>
        <taxon>Dikarya</taxon>
        <taxon>Basidiomycota</taxon>
        <taxon>Ustilaginomycotina</taxon>
        <taxon>Malasseziomycetes</taxon>
        <taxon>Malasseziales</taxon>
        <taxon>Malasseziaceae</taxon>
        <taxon>Malassezia</taxon>
    </lineage>
</organism>
<accession>A0AAF0F7I6</accession>
<evidence type="ECO:0000313" key="2">
    <source>
        <dbReference type="Proteomes" id="UP001214628"/>
    </source>
</evidence>
<dbReference type="PANTHER" id="PTHR12480:SF6">
    <property type="entry name" value="2-OXOGLUTARATE AND IRON-DEPENDENT OXYGENASE JMJD4"/>
    <property type="match status" value="1"/>
</dbReference>
<evidence type="ECO:0000313" key="1">
    <source>
        <dbReference type="EMBL" id="WFD42062.1"/>
    </source>
</evidence>
<sequence>MVVNVQSIDVLRGVPSYEVFLNEYLAKNKPVILPFELVKNWPAFTDLVDQDKVDWSSLTSRYGDHQVPVFMDKGEDACQREMLLTEAVNMIQKSNGRKPIYIKDWHLTRCARIDMLAINANDPLSRSLPYYTPFLFADDWMNNINPSAASTQDLPFAADAWLSTQQKAAVESDDFRFCYAGTQGSSTPLHRDGMMCN</sequence>
<proteinExistence type="predicted"/>
<dbReference type="GO" id="GO:0045905">
    <property type="term" value="P:positive regulation of translational termination"/>
    <property type="evidence" value="ECO:0007669"/>
    <property type="project" value="TreeGrafter"/>
</dbReference>
<dbReference type="Proteomes" id="UP001214628">
    <property type="component" value="Chromosome 1"/>
</dbReference>